<dbReference type="AlphaFoldDB" id="A0A2A6BBR4"/>
<dbReference type="Proteomes" id="UP000005239">
    <property type="component" value="Unassembled WGS sequence"/>
</dbReference>
<proteinExistence type="predicted"/>
<reference evidence="1" key="2">
    <citation type="submission" date="2022-06" db="UniProtKB">
        <authorList>
            <consortium name="EnsemblMetazoa"/>
        </authorList>
    </citation>
    <scope>IDENTIFICATION</scope>
    <source>
        <strain evidence="1">PS312</strain>
    </source>
</reference>
<dbReference type="OrthoDB" id="9351703at2759"/>
<accession>A0A8R1Y6J2</accession>
<dbReference type="EnsemblMetazoa" id="PPA05267.1">
    <property type="protein sequence ID" value="PPA05267.1"/>
    <property type="gene ID" value="WBGene00094821"/>
</dbReference>
<protein>
    <submittedName>
        <fullName evidence="1">Zinc finger protein</fullName>
    </submittedName>
</protein>
<dbReference type="InterPro" id="IPR001841">
    <property type="entry name" value="Znf_RING"/>
</dbReference>
<dbReference type="PANTHER" id="PTHR45969:SF69">
    <property type="entry name" value="FINGER DOMAIN PROTEIN, PUTATIVE (AFU_ORTHOLOGUE AFUA_3G12190)-RELATED"/>
    <property type="match status" value="1"/>
</dbReference>
<keyword evidence="2" id="KW-1185">Reference proteome</keyword>
<evidence type="ECO:0000313" key="2">
    <source>
        <dbReference type="Proteomes" id="UP000005239"/>
    </source>
</evidence>
<dbReference type="Gene3D" id="3.30.40.10">
    <property type="entry name" value="Zinc/RING finger domain, C3HC4 (zinc finger)"/>
    <property type="match status" value="1"/>
</dbReference>
<evidence type="ECO:0000313" key="1">
    <source>
        <dbReference type="EnsemblMetazoa" id="PPA05267.1"/>
    </source>
</evidence>
<dbReference type="SMART" id="SM00184">
    <property type="entry name" value="RING"/>
    <property type="match status" value="1"/>
</dbReference>
<reference evidence="2" key="1">
    <citation type="journal article" date="2008" name="Nat. Genet.">
        <title>The Pristionchus pacificus genome provides a unique perspective on nematode lifestyle and parasitism.</title>
        <authorList>
            <person name="Dieterich C."/>
            <person name="Clifton S.W."/>
            <person name="Schuster L.N."/>
            <person name="Chinwalla A."/>
            <person name="Delehaunty K."/>
            <person name="Dinkelacker I."/>
            <person name="Fulton L."/>
            <person name="Fulton R."/>
            <person name="Godfrey J."/>
            <person name="Minx P."/>
            <person name="Mitreva M."/>
            <person name="Roeseler W."/>
            <person name="Tian H."/>
            <person name="Witte H."/>
            <person name="Yang S.P."/>
            <person name="Wilson R.K."/>
            <person name="Sommer R.J."/>
        </authorList>
    </citation>
    <scope>NUCLEOTIDE SEQUENCE [LARGE SCALE GENOMIC DNA]</scope>
    <source>
        <strain evidence="2">PS312</strain>
    </source>
</reference>
<dbReference type="SUPFAM" id="SSF57850">
    <property type="entry name" value="RING/U-box"/>
    <property type="match status" value="1"/>
</dbReference>
<dbReference type="InterPro" id="IPR013083">
    <property type="entry name" value="Znf_RING/FYVE/PHD"/>
</dbReference>
<sequence>MSFGDAAASSSAMEDSSDASVCTICLDALDRKRIVILMHCKHQFHRTCALEWFEPNKDPSTHSCCLCRATVAEVVSENGSRVCRMFPFEEEEVYMKRLLRLHAYEADDDNIEVMKKGRGQILKDLKNLETEKELAKKERKCEEYIIDIDEERAKLEKRKCAIEMLITYYEEIRAAISSGCVELLNDAVIL</sequence>
<accession>A0A2A6BBR4</accession>
<name>A0A2A6BBR4_PRIPA</name>
<dbReference type="GO" id="GO:0061630">
    <property type="term" value="F:ubiquitin protein ligase activity"/>
    <property type="evidence" value="ECO:0000318"/>
    <property type="project" value="GO_Central"/>
</dbReference>
<dbReference type="PROSITE" id="PS50089">
    <property type="entry name" value="ZF_RING_2"/>
    <property type="match status" value="1"/>
</dbReference>
<organism evidence="1 2">
    <name type="scientific">Pristionchus pacificus</name>
    <name type="common">Parasitic nematode worm</name>
    <dbReference type="NCBI Taxonomy" id="54126"/>
    <lineage>
        <taxon>Eukaryota</taxon>
        <taxon>Metazoa</taxon>
        <taxon>Ecdysozoa</taxon>
        <taxon>Nematoda</taxon>
        <taxon>Chromadorea</taxon>
        <taxon>Rhabditida</taxon>
        <taxon>Rhabditina</taxon>
        <taxon>Diplogasteromorpha</taxon>
        <taxon>Diplogasteroidea</taxon>
        <taxon>Neodiplogasteridae</taxon>
        <taxon>Pristionchus</taxon>
    </lineage>
</organism>
<dbReference type="Pfam" id="PF13639">
    <property type="entry name" value="zf-RING_2"/>
    <property type="match status" value="1"/>
</dbReference>
<dbReference type="PANTHER" id="PTHR45969">
    <property type="entry name" value="RING ZINC FINGER PROTEIN-RELATED"/>
    <property type="match status" value="1"/>
</dbReference>
<gene>
    <name evidence="1" type="primary">WBGene00094821</name>
</gene>